<keyword evidence="1" id="KW-0472">Membrane</keyword>
<name>A0A7H4MHN9_KLEVA</name>
<comment type="caution">
    <text evidence="2">The sequence shown here is derived from an EMBL/GenBank/DDBJ whole genome shotgun (WGS) entry which is preliminary data.</text>
</comment>
<dbReference type="AlphaFoldDB" id="A0A7H4MHN9"/>
<gene>
    <name evidence="2" type="ORF">NCTC9177_03727</name>
</gene>
<accession>A0A7H4MHN9</accession>
<organism evidence="2 3">
    <name type="scientific">Klebsiella variicola</name>
    <dbReference type="NCBI Taxonomy" id="244366"/>
    <lineage>
        <taxon>Bacteria</taxon>
        <taxon>Pseudomonadati</taxon>
        <taxon>Pseudomonadota</taxon>
        <taxon>Gammaproteobacteria</taxon>
        <taxon>Enterobacterales</taxon>
        <taxon>Enterobacteriaceae</taxon>
        <taxon>Klebsiella/Raoultella group</taxon>
        <taxon>Klebsiella</taxon>
        <taxon>Klebsiella pneumoniae complex</taxon>
    </lineage>
</organism>
<evidence type="ECO:0000313" key="3">
    <source>
        <dbReference type="Proteomes" id="UP000254545"/>
    </source>
</evidence>
<feature type="transmembrane region" description="Helical" evidence="1">
    <location>
        <begin position="6"/>
        <end position="26"/>
    </location>
</feature>
<proteinExistence type="predicted"/>
<sequence length="29" mass="3333">MVLMVLVSDVMLCDWLVMVFFHLAYATGQ</sequence>
<reference evidence="2 3" key="1">
    <citation type="submission" date="2018-06" db="EMBL/GenBank/DDBJ databases">
        <authorList>
            <consortium name="Pathogen Informatics"/>
            <person name="Doyle S."/>
        </authorList>
    </citation>
    <scope>NUCLEOTIDE SEQUENCE [LARGE SCALE GENOMIC DNA]</scope>
    <source>
        <strain evidence="2 3">NCTC9177</strain>
    </source>
</reference>
<dbReference type="EMBL" id="UGKR01000003">
    <property type="protein sequence ID" value="STS89839.1"/>
    <property type="molecule type" value="Genomic_DNA"/>
</dbReference>
<evidence type="ECO:0000313" key="2">
    <source>
        <dbReference type="EMBL" id="STS89839.1"/>
    </source>
</evidence>
<keyword evidence="1" id="KW-0812">Transmembrane</keyword>
<evidence type="ECO:0000256" key="1">
    <source>
        <dbReference type="SAM" id="Phobius"/>
    </source>
</evidence>
<keyword evidence="1" id="KW-1133">Transmembrane helix</keyword>
<dbReference type="Proteomes" id="UP000254545">
    <property type="component" value="Unassembled WGS sequence"/>
</dbReference>
<protein>
    <submittedName>
        <fullName evidence="2">Uncharacterized protein</fullName>
    </submittedName>
</protein>